<dbReference type="Pfam" id="PF00069">
    <property type="entry name" value="Pkinase"/>
    <property type="match status" value="1"/>
</dbReference>
<accession>A0ABX2T7U0</accession>
<dbReference type="GO" id="GO:0004674">
    <property type="term" value="F:protein serine/threonine kinase activity"/>
    <property type="evidence" value="ECO:0007669"/>
    <property type="project" value="UniProtKB-KW"/>
</dbReference>
<keyword evidence="1" id="KW-0808">Transferase</keyword>
<feature type="domain" description="Protein kinase" evidence="6">
    <location>
        <begin position="586"/>
        <end position="857"/>
    </location>
</feature>
<evidence type="ECO:0000256" key="1">
    <source>
        <dbReference type="ARBA" id="ARBA00022679"/>
    </source>
</evidence>
<evidence type="ECO:0000256" key="5">
    <source>
        <dbReference type="PROSITE-ProRule" id="PRU10141"/>
    </source>
</evidence>
<organism evidence="7 8">
    <name type="scientific">Azospirillum oleiclasticum</name>
    <dbReference type="NCBI Taxonomy" id="2735135"/>
    <lineage>
        <taxon>Bacteria</taxon>
        <taxon>Pseudomonadati</taxon>
        <taxon>Pseudomonadota</taxon>
        <taxon>Alphaproteobacteria</taxon>
        <taxon>Rhodospirillales</taxon>
        <taxon>Azospirillaceae</taxon>
        <taxon>Azospirillum</taxon>
    </lineage>
</organism>
<dbReference type="PROSITE" id="PS00109">
    <property type="entry name" value="PROTEIN_KINASE_TYR"/>
    <property type="match status" value="1"/>
</dbReference>
<dbReference type="InterPro" id="IPR008266">
    <property type="entry name" value="Tyr_kinase_AS"/>
</dbReference>
<dbReference type="InterPro" id="IPR017441">
    <property type="entry name" value="Protein_kinase_ATP_BS"/>
</dbReference>
<dbReference type="SUPFAM" id="SSF56112">
    <property type="entry name" value="Protein kinase-like (PK-like)"/>
    <property type="match status" value="1"/>
</dbReference>
<keyword evidence="4 5" id="KW-0067">ATP-binding</keyword>
<proteinExistence type="predicted"/>
<reference evidence="7 8" key="1">
    <citation type="submission" date="2020-05" db="EMBL/GenBank/DDBJ databases">
        <title>Azospirillum oleiclasticum sp. nov, a nitrogen-fixing and heavy crude oil-emulsifying bacterium isolated from the crude oil of Yumen Oilfield.</title>
        <authorList>
            <person name="Wu D."/>
            <person name="Cai M."/>
            <person name="Zhang X."/>
        </authorList>
    </citation>
    <scope>NUCLEOTIDE SEQUENCE [LARGE SCALE GENOMIC DNA]</scope>
    <source>
        <strain evidence="7 8">ROY-1-1-2</strain>
    </source>
</reference>
<dbReference type="Gene3D" id="3.30.200.20">
    <property type="entry name" value="Phosphorylase Kinase, domain 1"/>
    <property type="match status" value="1"/>
</dbReference>
<dbReference type="PANTHER" id="PTHR43289">
    <property type="entry name" value="MITOGEN-ACTIVATED PROTEIN KINASE KINASE KINASE 20-RELATED"/>
    <property type="match status" value="1"/>
</dbReference>
<dbReference type="EMBL" id="JABFDB010000002">
    <property type="protein sequence ID" value="NYZ19327.1"/>
    <property type="molecule type" value="Genomic_DNA"/>
</dbReference>
<dbReference type="PROSITE" id="PS50011">
    <property type="entry name" value="PROTEIN_KINASE_DOM"/>
    <property type="match status" value="1"/>
</dbReference>
<sequence length="861" mass="92323">MALRTWLEPLCVTPFELIHNAKFMKSLLEQGTVLDTALTRVATIQARFPGQDQKTRRATLQDALNRTTTRAREAQLAFASLPRLQGTVDAVLAAAPGKCPTGDARYDLRVAIATELAELRVWPAKLEHTIELLRADRDERLIAVGDEVLADLLGFGPVLQELFGNAAQAPGAVLAQLCTQFLCDTATATAGGPNRLSSLNALCRKGLLPQTRAAVLDRTRRALRAPHPLVRGTPMEEAESLKTLAGLLLRPECVVGGEGMAEALTIRYSRRLEQGGASAFRRSIVGLAESLNDLFTRLHYLAAVSRTQAAERHMQEIVDTANGALANEMLVEGTLLGTAEVGRLRNLIDGAAAAIRASALPPESSMKLAGRLATLFDGLARQGRLLARLRQAEPLHRRRALRLAELACSGLLTEQGGLPPVRQYIMETVRQPGFQAELAQEAGNEFVQMEIRRLSELLGQLHQMGGGSGGGAAIPVPTVPAARKPAGGATVPTATTVAAPLAMPRVPPPSAPPRLPIPAGGTRIASTMMIAAPPVAPRRGGGEDRCPNCFADKGGATTCASCGWPGQSDSRSGIHLPPGALLHDRFRIGRLIGQGGFGATYLGWDDRLHVKVAVKEFYPSNLISRLPGGTRVAAFSDVHEEAFRLGLEKFMDEARMLARLRTIKEIVVVQDFFEENGTAYIIMELLQGKTLKRFIADNGGAVDGRRALGLLAPIMKALQAVHEAGLIHRDVSPDNIFITESGERKLLDFGAARQAAGQGAQLTVILKPGYAPPEQYSQDAKQGPWTDVYAMCATIYCAVTGKAPPDATSRFLSDTIPRPANLGAKVPPAFEKVLMSGLAMRQHDRPQSMLDLLRAFSAAIS</sequence>
<evidence type="ECO:0000256" key="3">
    <source>
        <dbReference type="ARBA" id="ARBA00022777"/>
    </source>
</evidence>
<protein>
    <submittedName>
        <fullName evidence="7">Serine/threonine protein kinase</fullName>
    </submittedName>
</protein>
<evidence type="ECO:0000313" key="7">
    <source>
        <dbReference type="EMBL" id="NYZ19327.1"/>
    </source>
</evidence>
<comment type="caution">
    <text evidence="7">The sequence shown here is derived from an EMBL/GenBank/DDBJ whole genome shotgun (WGS) entry which is preliminary data.</text>
</comment>
<gene>
    <name evidence="7" type="ORF">HND93_06360</name>
</gene>
<dbReference type="PANTHER" id="PTHR43289:SF34">
    <property type="entry name" value="SERINE_THREONINE-PROTEIN KINASE YBDM-RELATED"/>
    <property type="match status" value="1"/>
</dbReference>
<evidence type="ECO:0000259" key="6">
    <source>
        <dbReference type="PROSITE" id="PS50011"/>
    </source>
</evidence>
<keyword evidence="7" id="KW-0723">Serine/threonine-protein kinase</keyword>
<name>A0ABX2T7U0_9PROT</name>
<evidence type="ECO:0000313" key="8">
    <source>
        <dbReference type="Proteomes" id="UP000584642"/>
    </source>
</evidence>
<dbReference type="Gene3D" id="1.10.510.10">
    <property type="entry name" value="Transferase(Phosphotransferase) domain 1"/>
    <property type="match status" value="1"/>
</dbReference>
<dbReference type="InterPro" id="IPR011009">
    <property type="entry name" value="Kinase-like_dom_sf"/>
</dbReference>
<dbReference type="InterPro" id="IPR000719">
    <property type="entry name" value="Prot_kinase_dom"/>
</dbReference>
<keyword evidence="8" id="KW-1185">Reference proteome</keyword>
<feature type="binding site" evidence="5">
    <location>
        <position position="615"/>
    </location>
    <ligand>
        <name>ATP</name>
        <dbReference type="ChEBI" id="CHEBI:30616"/>
    </ligand>
</feature>
<keyword evidence="3 7" id="KW-0418">Kinase</keyword>
<dbReference type="CDD" id="cd14014">
    <property type="entry name" value="STKc_PknB_like"/>
    <property type="match status" value="1"/>
</dbReference>
<dbReference type="Proteomes" id="UP000584642">
    <property type="component" value="Unassembled WGS sequence"/>
</dbReference>
<dbReference type="PROSITE" id="PS00107">
    <property type="entry name" value="PROTEIN_KINASE_ATP"/>
    <property type="match status" value="1"/>
</dbReference>
<keyword evidence="2 5" id="KW-0547">Nucleotide-binding</keyword>
<evidence type="ECO:0000256" key="2">
    <source>
        <dbReference type="ARBA" id="ARBA00022741"/>
    </source>
</evidence>
<evidence type="ECO:0000256" key="4">
    <source>
        <dbReference type="ARBA" id="ARBA00022840"/>
    </source>
</evidence>